<dbReference type="SMART" id="SM00245">
    <property type="entry name" value="TSPc"/>
    <property type="match status" value="1"/>
</dbReference>
<feature type="signal peptide" evidence="1">
    <location>
        <begin position="1"/>
        <end position="18"/>
    </location>
</feature>
<protein>
    <submittedName>
        <fullName evidence="3">Peptidase S41</fullName>
    </submittedName>
</protein>
<dbReference type="RefSeq" id="WP_135524975.1">
    <property type="nucleotide sequence ID" value="NZ_SRLH01000001.1"/>
</dbReference>
<dbReference type="OrthoDB" id="5480566at2"/>
<feature type="domain" description="Tail specific protease" evidence="2">
    <location>
        <begin position="246"/>
        <end position="489"/>
    </location>
</feature>
<dbReference type="GO" id="GO:0008236">
    <property type="term" value="F:serine-type peptidase activity"/>
    <property type="evidence" value="ECO:0007669"/>
    <property type="project" value="InterPro"/>
</dbReference>
<dbReference type="GO" id="GO:0007165">
    <property type="term" value="P:signal transduction"/>
    <property type="evidence" value="ECO:0007669"/>
    <property type="project" value="TreeGrafter"/>
</dbReference>
<feature type="chain" id="PRO_5021384472" evidence="1">
    <location>
        <begin position="19"/>
        <end position="514"/>
    </location>
</feature>
<reference evidence="3 4" key="1">
    <citation type="submission" date="2019-04" db="EMBL/GenBank/DDBJ databases">
        <title>Flavobacterium sp. strain DS2-A Genome sequencing and assembly.</title>
        <authorList>
            <person name="Kim I."/>
        </authorList>
    </citation>
    <scope>NUCLEOTIDE SEQUENCE [LARGE SCALE GENOMIC DNA]</scope>
    <source>
        <strain evidence="3 4">DS2-A</strain>
    </source>
</reference>
<dbReference type="PANTHER" id="PTHR32060">
    <property type="entry name" value="TAIL-SPECIFIC PROTEASE"/>
    <property type="match status" value="1"/>
</dbReference>
<dbReference type="GO" id="GO:0006508">
    <property type="term" value="P:proteolysis"/>
    <property type="evidence" value="ECO:0007669"/>
    <property type="project" value="InterPro"/>
</dbReference>
<comment type="caution">
    <text evidence="3">The sequence shown here is derived from an EMBL/GenBank/DDBJ whole genome shotgun (WGS) entry which is preliminary data.</text>
</comment>
<organism evidence="3 4">
    <name type="scientific">Flavobacterium humi</name>
    <dbReference type="NCBI Taxonomy" id="2562683"/>
    <lineage>
        <taxon>Bacteria</taxon>
        <taxon>Pseudomonadati</taxon>
        <taxon>Bacteroidota</taxon>
        <taxon>Flavobacteriia</taxon>
        <taxon>Flavobacteriales</taxon>
        <taxon>Flavobacteriaceae</taxon>
        <taxon>Flavobacterium</taxon>
    </lineage>
</organism>
<sequence length="514" mass="58508">MRKILILCITALFLIRCASVEKHNAHIQDMIPVEDIKSDIDFAYGKMQKMHPDLYWYISKKQLDYKFDSLKATVIRPMTSLDFYKKLSPVISTVGQGHLILLPNQKKYTKKEVKAIAKKGIDPITQFEFEIFNDKLYIVKNKSNHKKIQTGTEVLLMNNQSPQAFMKEYDNWFASDGFNKTFKKNRIAKSLKMFYTFEHGLTDSIVYHLKFNDSIRTVCIKRDTVSSGKKTKIALSKEAKRALNLKKFVQGYDKDSKTYMRNLRFMEKDSSVAVLTIKGFKNGDYSTFYKEAFEKIKKHKSQSLIIDLRNNGGGRMSEIANLYAYLADTSFVFTQDYKVTSKTSLFRAEYFKSGGIGAKVAKGIASPIYYGFMFFKVRKGEDGLYYYHTSRSKIKEPKQNAFSGKIYVLINGGSFSASSIISSDLKGSKRAYFVGEETGGAYNGSVAGFMPLVTLPKSKLKARIGLMSVRPYYQSATEGRGIFPDKEIVPALEDRIKGTDPEMDWIINDIKSGS</sequence>
<dbReference type="Gene3D" id="3.90.226.10">
    <property type="entry name" value="2-enoyl-CoA Hydratase, Chain A, domain 1"/>
    <property type="match status" value="1"/>
</dbReference>
<dbReference type="GO" id="GO:0030288">
    <property type="term" value="C:outer membrane-bounded periplasmic space"/>
    <property type="evidence" value="ECO:0007669"/>
    <property type="project" value="TreeGrafter"/>
</dbReference>
<gene>
    <name evidence="3" type="ORF">E4635_02215</name>
</gene>
<name>A0A4Z0LD11_9FLAO</name>
<dbReference type="GO" id="GO:0004175">
    <property type="term" value="F:endopeptidase activity"/>
    <property type="evidence" value="ECO:0007669"/>
    <property type="project" value="TreeGrafter"/>
</dbReference>
<keyword evidence="1" id="KW-0732">Signal</keyword>
<dbReference type="SUPFAM" id="SSF52096">
    <property type="entry name" value="ClpP/crotonase"/>
    <property type="match status" value="1"/>
</dbReference>
<evidence type="ECO:0000313" key="4">
    <source>
        <dbReference type="Proteomes" id="UP000297407"/>
    </source>
</evidence>
<accession>A0A4Z0LD11</accession>
<evidence type="ECO:0000259" key="2">
    <source>
        <dbReference type="SMART" id="SM00245"/>
    </source>
</evidence>
<dbReference type="InterPro" id="IPR005151">
    <property type="entry name" value="Tail-specific_protease"/>
</dbReference>
<dbReference type="Proteomes" id="UP000297407">
    <property type="component" value="Unassembled WGS sequence"/>
</dbReference>
<dbReference type="EMBL" id="SRLH01000001">
    <property type="protein sequence ID" value="TGD59768.1"/>
    <property type="molecule type" value="Genomic_DNA"/>
</dbReference>
<evidence type="ECO:0000256" key="1">
    <source>
        <dbReference type="SAM" id="SignalP"/>
    </source>
</evidence>
<evidence type="ECO:0000313" key="3">
    <source>
        <dbReference type="EMBL" id="TGD59768.1"/>
    </source>
</evidence>
<keyword evidence="4" id="KW-1185">Reference proteome</keyword>
<dbReference type="InterPro" id="IPR029045">
    <property type="entry name" value="ClpP/crotonase-like_dom_sf"/>
</dbReference>
<dbReference type="PANTHER" id="PTHR32060:SF30">
    <property type="entry name" value="CARBOXY-TERMINAL PROCESSING PROTEASE CTPA"/>
    <property type="match status" value="1"/>
</dbReference>
<proteinExistence type="predicted"/>
<dbReference type="AlphaFoldDB" id="A0A4Z0LD11"/>
<dbReference type="Pfam" id="PF03572">
    <property type="entry name" value="Peptidase_S41"/>
    <property type="match status" value="1"/>
</dbReference>